<evidence type="ECO:0000259" key="16">
    <source>
        <dbReference type="Pfam" id="PF04678"/>
    </source>
</evidence>
<evidence type="ECO:0000256" key="12">
    <source>
        <dbReference type="ARBA" id="ARBA00023136"/>
    </source>
</evidence>
<evidence type="ECO:0000256" key="9">
    <source>
        <dbReference type="ARBA" id="ARBA00022989"/>
    </source>
</evidence>
<comment type="subcellular location">
    <subcellularLocation>
        <location evidence="1 15">Mitochondrion inner membrane</location>
        <topology evidence="1 15">Multi-pass membrane protein</topology>
    </subcellularLocation>
</comment>
<feature type="non-terminal residue" evidence="17">
    <location>
        <position position="1"/>
    </location>
</feature>
<keyword evidence="12 15" id="KW-0472">Membrane</keyword>
<dbReference type="PANTHER" id="PTHR13462:SF10">
    <property type="entry name" value="CALCIUM UNIPORTER PROTEIN, MITOCHONDRIAL"/>
    <property type="match status" value="1"/>
</dbReference>
<feature type="transmembrane region" description="Helical" evidence="15">
    <location>
        <begin position="98"/>
        <end position="117"/>
    </location>
</feature>
<comment type="similarity">
    <text evidence="2 15">Belongs to the MCU (TC 1.A.77) family.</text>
</comment>
<evidence type="ECO:0000256" key="7">
    <source>
        <dbReference type="ARBA" id="ARBA00022792"/>
    </source>
</evidence>
<evidence type="ECO:0000256" key="3">
    <source>
        <dbReference type="ARBA" id="ARBA00022448"/>
    </source>
</evidence>
<keyword evidence="5 15" id="KW-0107">Calcium channel</keyword>
<gene>
    <name evidence="17" type="ORF">MAR_028953</name>
</gene>
<keyword evidence="4 15" id="KW-0109">Calcium transport</keyword>
<evidence type="ECO:0000313" key="17">
    <source>
        <dbReference type="EMBL" id="WAQ96263.1"/>
    </source>
</evidence>
<evidence type="ECO:0000256" key="15">
    <source>
        <dbReference type="RuleBase" id="RU367035"/>
    </source>
</evidence>
<dbReference type="EMBL" id="CP111013">
    <property type="protein sequence ID" value="WAQ96263.1"/>
    <property type="molecule type" value="Genomic_DNA"/>
</dbReference>
<dbReference type="PANTHER" id="PTHR13462">
    <property type="entry name" value="CALCIUM UNIPORTER PROTEIN, MITOCHONDRIAL"/>
    <property type="match status" value="1"/>
</dbReference>
<comment type="function">
    <text evidence="15">Mitochondrial inner membrane calcium uniporter that mediates calcium uptake into mitochondria. Mitochondrial calcium homeostasis plays key roles in cellular physiology and regulates cell bioenergetics, cytoplasmic calcium signals and activation of cell death pathways.</text>
</comment>
<evidence type="ECO:0000256" key="14">
    <source>
        <dbReference type="ARBA" id="ARBA00036634"/>
    </source>
</evidence>
<dbReference type="Proteomes" id="UP001164746">
    <property type="component" value="Chromosome 2"/>
</dbReference>
<keyword evidence="10 15" id="KW-0406">Ion transport</keyword>
<evidence type="ECO:0000256" key="6">
    <source>
        <dbReference type="ARBA" id="ARBA00022692"/>
    </source>
</evidence>
<evidence type="ECO:0000256" key="13">
    <source>
        <dbReference type="ARBA" id="ARBA00023303"/>
    </source>
</evidence>
<keyword evidence="8 15" id="KW-0106">Calcium</keyword>
<feature type="domain" description="Calcium uniporter protein C-terminal" evidence="16">
    <location>
        <begin position="40"/>
        <end position="156"/>
    </location>
</feature>
<evidence type="ECO:0000313" key="18">
    <source>
        <dbReference type="Proteomes" id="UP001164746"/>
    </source>
</evidence>
<keyword evidence="6 15" id="KW-0812">Transmembrane</keyword>
<dbReference type="InterPro" id="IPR039055">
    <property type="entry name" value="MCU_fam"/>
</dbReference>
<organism evidence="17 18">
    <name type="scientific">Mya arenaria</name>
    <name type="common">Soft-shell clam</name>
    <dbReference type="NCBI Taxonomy" id="6604"/>
    <lineage>
        <taxon>Eukaryota</taxon>
        <taxon>Metazoa</taxon>
        <taxon>Spiralia</taxon>
        <taxon>Lophotrochozoa</taxon>
        <taxon>Mollusca</taxon>
        <taxon>Bivalvia</taxon>
        <taxon>Autobranchia</taxon>
        <taxon>Heteroconchia</taxon>
        <taxon>Euheterodonta</taxon>
        <taxon>Imparidentia</taxon>
        <taxon>Neoheterodontei</taxon>
        <taxon>Myida</taxon>
        <taxon>Myoidea</taxon>
        <taxon>Myidae</taxon>
        <taxon>Mya</taxon>
    </lineage>
</organism>
<reference evidence="17" key="1">
    <citation type="submission" date="2022-11" db="EMBL/GenBank/DDBJ databases">
        <title>Centuries of genome instability and evolution in soft-shell clam transmissible cancer (bioRxiv).</title>
        <authorList>
            <person name="Hart S.F.M."/>
            <person name="Yonemitsu M.A."/>
            <person name="Giersch R.M."/>
            <person name="Beal B.F."/>
            <person name="Arriagada G."/>
            <person name="Davis B.W."/>
            <person name="Ostrander E.A."/>
            <person name="Goff S.P."/>
            <person name="Metzger M.J."/>
        </authorList>
    </citation>
    <scope>NUCLEOTIDE SEQUENCE</scope>
    <source>
        <strain evidence="17">MELC-2E11</strain>
        <tissue evidence="17">Siphon/mantle</tissue>
    </source>
</reference>
<proteinExistence type="inferred from homology"/>
<dbReference type="Pfam" id="PF04678">
    <property type="entry name" value="MCU"/>
    <property type="match status" value="1"/>
</dbReference>
<sequence length="192" mass="22509">FSDSAACSSECLSLCSVQFILYTKQTRRTEELTGLLFTEKEVKDITHKLYSQLNVEEYQLKREKEIISQLEEYKLQIAPFIKAKSAIEDRIHSRNKQLMYLGSTLMGFQFGFFARLTWFEYSWDVMEPVTYFATYAAVIGMYAYFAVTAQVAEKEGFNIPEYNRLTNLIDQCESDLRRLRDPLQIQLPIREL</sequence>
<comment type="domain">
    <text evidence="15">The selectivity filter, in which calcium ions are arranged in single file, is composed of two acidic rings separated by one helical turn along the central axis of the channel pore.</text>
</comment>
<keyword evidence="13 15" id="KW-0407">Ion channel</keyword>
<keyword evidence="18" id="KW-1185">Reference proteome</keyword>
<keyword evidence="3 15" id="KW-0813">Transport</keyword>
<evidence type="ECO:0000256" key="5">
    <source>
        <dbReference type="ARBA" id="ARBA00022673"/>
    </source>
</evidence>
<protein>
    <recommendedName>
        <fullName evidence="15">Calcium uniporter protein</fullName>
    </recommendedName>
</protein>
<evidence type="ECO:0000256" key="2">
    <source>
        <dbReference type="ARBA" id="ARBA00005653"/>
    </source>
</evidence>
<evidence type="ECO:0000256" key="11">
    <source>
        <dbReference type="ARBA" id="ARBA00023128"/>
    </source>
</evidence>
<name>A0ABY7DH57_MYAAR</name>
<evidence type="ECO:0000256" key="1">
    <source>
        <dbReference type="ARBA" id="ARBA00004448"/>
    </source>
</evidence>
<feature type="transmembrane region" description="Helical" evidence="15">
    <location>
        <begin position="129"/>
        <end position="147"/>
    </location>
</feature>
<keyword evidence="7 15" id="KW-0999">Mitochondrion inner membrane</keyword>
<evidence type="ECO:0000256" key="10">
    <source>
        <dbReference type="ARBA" id="ARBA00023065"/>
    </source>
</evidence>
<comment type="catalytic activity">
    <reaction evidence="14">
        <text>Ca(2+)(in) = Ca(2+)(out)</text>
        <dbReference type="Rhea" id="RHEA:29671"/>
        <dbReference type="ChEBI" id="CHEBI:29108"/>
    </reaction>
</comment>
<keyword evidence="9 15" id="KW-1133">Transmembrane helix</keyword>
<accession>A0ABY7DH57</accession>
<evidence type="ECO:0000256" key="8">
    <source>
        <dbReference type="ARBA" id="ARBA00022837"/>
    </source>
</evidence>
<dbReference type="InterPro" id="IPR006769">
    <property type="entry name" value="MCU_C"/>
</dbReference>
<evidence type="ECO:0000256" key="4">
    <source>
        <dbReference type="ARBA" id="ARBA00022568"/>
    </source>
</evidence>
<keyword evidence="11 15" id="KW-0496">Mitochondrion</keyword>